<name>A0A381YVA4_9ZZZZ</name>
<dbReference type="Gene3D" id="3.90.180.10">
    <property type="entry name" value="Medium-chain alcohol dehydrogenases, catalytic domain"/>
    <property type="match status" value="1"/>
</dbReference>
<dbReference type="PANTHER" id="PTHR43205:SF7">
    <property type="entry name" value="PROSTAGLANDIN REDUCTASE 1"/>
    <property type="match status" value="1"/>
</dbReference>
<accession>A0A381YVA4</accession>
<keyword evidence="1" id="KW-0560">Oxidoreductase</keyword>
<dbReference type="Pfam" id="PF00107">
    <property type="entry name" value="ADH_zinc_N"/>
    <property type="match status" value="1"/>
</dbReference>
<dbReference type="InterPro" id="IPR036291">
    <property type="entry name" value="NAD(P)-bd_dom_sf"/>
</dbReference>
<dbReference type="InterPro" id="IPR041694">
    <property type="entry name" value="ADH_N_2"/>
</dbReference>
<gene>
    <name evidence="3" type="ORF">METZ01_LOCUS133396</name>
</gene>
<evidence type="ECO:0000256" key="1">
    <source>
        <dbReference type="ARBA" id="ARBA00023002"/>
    </source>
</evidence>
<dbReference type="InterPro" id="IPR020843">
    <property type="entry name" value="ER"/>
</dbReference>
<dbReference type="SUPFAM" id="SSF51735">
    <property type="entry name" value="NAD(P)-binding Rossmann-fold domains"/>
    <property type="match status" value="1"/>
</dbReference>
<dbReference type="FunFam" id="3.40.50.720:FF:000121">
    <property type="entry name" value="Prostaglandin reductase 2"/>
    <property type="match status" value="1"/>
</dbReference>
<dbReference type="SMART" id="SM00829">
    <property type="entry name" value="PKS_ER"/>
    <property type="match status" value="1"/>
</dbReference>
<dbReference type="EMBL" id="UINC01019066">
    <property type="protein sequence ID" value="SVA80542.1"/>
    <property type="molecule type" value="Genomic_DNA"/>
</dbReference>
<sequence length="366" mass="39946">MHLDSINEAWLLGRKPPEGWPADGDFKWVTQEQYVPRRGQALTRTLYLSMDPYQWGRRRSGAETPGDVCHGRTVSEVIASRSAEYGEGDIIFNTNGWQQFGLVGAEIDVFGYMFPRILDANAAPISTAVGILGMLGLTAYSGIYLQCRPRPGETVVVSAASGGVGQAAGQIARIMGCRVVGIAGRESKCQFVTEELGLDACVSHLSPSYTEDLRKACPDGIDAYFENVGGSVYEGVLPLLNSGSRITLCGMISQYGDAKPERASERWQATGAPFFQKQNVTVHPLFVRNFVDQHQAAFLEAMSGWIQDGLVRYREDLWVGLENAPEAFEAMLKGKNFGKTLVRVAPDPTSDERLEAGRSNGNVLVV</sequence>
<dbReference type="InterPro" id="IPR045010">
    <property type="entry name" value="MDR_fam"/>
</dbReference>
<evidence type="ECO:0000313" key="3">
    <source>
        <dbReference type="EMBL" id="SVA80542.1"/>
    </source>
</evidence>
<organism evidence="3">
    <name type="scientific">marine metagenome</name>
    <dbReference type="NCBI Taxonomy" id="408172"/>
    <lineage>
        <taxon>unclassified sequences</taxon>
        <taxon>metagenomes</taxon>
        <taxon>ecological metagenomes</taxon>
    </lineage>
</organism>
<proteinExistence type="predicted"/>
<dbReference type="CDD" id="cd05288">
    <property type="entry name" value="PGDH"/>
    <property type="match status" value="1"/>
</dbReference>
<dbReference type="InterPro" id="IPR011032">
    <property type="entry name" value="GroES-like_sf"/>
</dbReference>
<evidence type="ECO:0000259" key="2">
    <source>
        <dbReference type="SMART" id="SM00829"/>
    </source>
</evidence>
<reference evidence="3" key="1">
    <citation type="submission" date="2018-05" db="EMBL/GenBank/DDBJ databases">
        <authorList>
            <person name="Lanie J.A."/>
            <person name="Ng W.-L."/>
            <person name="Kazmierczak K.M."/>
            <person name="Andrzejewski T.M."/>
            <person name="Davidsen T.M."/>
            <person name="Wayne K.J."/>
            <person name="Tettelin H."/>
            <person name="Glass J.I."/>
            <person name="Rusch D."/>
            <person name="Podicherti R."/>
            <person name="Tsui H.-C.T."/>
            <person name="Winkler M.E."/>
        </authorList>
    </citation>
    <scope>NUCLEOTIDE SEQUENCE</scope>
</reference>
<dbReference type="AlphaFoldDB" id="A0A381YVA4"/>
<protein>
    <recommendedName>
        <fullName evidence="2">Enoyl reductase (ER) domain-containing protein</fullName>
    </recommendedName>
</protein>
<dbReference type="GO" id="GO:0016628">
    <property type="term" value="F:oxidoreductase activity, acting on the CH-CH group of donors, NAD or NADP as acceptor"/>
    <property type="evidence" value="ECO:0007669"/>
    <property type="project" value="InterPro"/>
</dbReference>
<dbReference type="Pfam" id="PF16884">
    <property type="entry name" value="ADH_N_2"/>
    <property type="match status" value="1"/>
</dbReference>
<feature type="domain" description="Enoyl reductase (ER)" evidence="2">
    <location>
        <begin position="24"/>
        <end position="342"/>
    </location>
</feature>
<dbReference type="SUPFAM" id="SSF50129">
    <property type="entry name" value="GroES-like"/>
    <property type="match status" value="1"/>
</dbReference>
<dbReference type="PANTHER" id="PTHR43205">
    <property type="entry name" value="PROSTAGLANDIN REDUCTASE"/>
    <property type="match status" value="1"/>
</dbReference>
<dbReference type="InterPro" id="IPR013149">
    <property type="entry name" value="ADH-like_C"/>
</dbReference>
<dbReference type="Gene3D" id="3.40.50.720">
    <property type="entry name" value="NAD(P)-binding Rossmann-like Domain"/>
    <property type="match status" value="1"/>
</dbReference>